<dbReference type="CDD" id="cd17920">
    <property type="entry name" value="DEXHc_RecQ"/>
    <property type="match status" value="1"/>
</dbReference>
<dbReference type="SMART" id="SM00490">
    <property type="entry name" value="HELICc"/>
    <property type="match status" value="1"/>
</dbReference>
<dbReference type="SUPFAM" id="SSF52540">
    <property type="entry name" value="P-loop containing nucleoside triphosphate hydrolases"/>
    <property type="match status" value="1"/>
</dbReference>
<dbReference type="GO" id="GO:0009378">
    <property type="term" value="F:four-way junction helicase activity"/>
    <property type="evidence" value="ECO:0007669"/>
    <property type="project" value="TreeGrafter"/>
</dbReference>
<dbReference type="PROSITE" id="PS51194">
    <property type="entry name" value="HELICASE_CTER"/>
    <property type="match status" value="1"/>
</dbReference>
<keyword evidence="1" id="KW-0547">Nucleotide-binding</keyword>
<evidence type="ECO:0000313" key="10">
    <source>
        <dbReference type="EMBL" id="PMB82517.1"/>
    </source>
</evidence>
<dbReference type="GO" id="GO:0006281">
    <property type="term" value="P:DNA repair"/>
    <property type="evidence" value="ECO:0007669"/>
    <property type="project" value="TreeGrafter"/>
</dbReference>
<dbReference type="GO" id="GO:0030894">
    <property type="term" value="C:replisome"/>
    <property type="evidence" value="ECO:0007669"/>
    <property type="project" value="TreeGrafter"/>
</dbReference>
<dbReference type="AlphaFoldDB" id="A0A2J6NMG4"/>
<dbReference type="InterPro" id="IPR002464">
    <property type="entry name" value="DNA/RNA_helicase_DEAH_CS"/>
</dbReference>
<dbReference type="NCBIfam" id="TIGR00614">
    <property type="entry name" value="recQ_fam"/>
    <property type="match status" value="1"/>
</dbReference>
<evidence type="ECO:0000256" key="5">
    <source>
        <dbReference type="ARBA" id="ARBA00023125"/>
    </source>
</evidence>
<dbReference type="OrthoDB" id="9763310at2"/>
<feature type="domain" description="Helicase ATP-binding" evidence="8">
    <location>
        <begin position="28"/>
        <end position="195"/>
    </location>
</feature>
<evidence type="ECO:0000313" key="11">
    <source>
        <dbReference type="Proteomes" id="UP000239920"/>
    </source>
</evidence>
<dbReference type="PROSITE" id="PS51192">
    <property type="entry name" value="HELICASE_ATP_BIND_1"/>
    <property type="match status" value="1"/>
</dbReference>
<dbReference type="Pfam" id="PF00271">
    <property type="entry name" value="Helicase_C"/>
    <property type="match status" value="1"/>
</dbReference>
<keyword evidence="4" id="KW-0067">ATP-binding</keyword>
<dbReference type="GO" id="GO:0043590">
    <property type="term" value="C:bacterial nucleoid"/>
    <property type="evidence" value="ECO:0007669"/>
    <property type="project" value="TreeGrafter"/>
</dbReference>
<dbReference type="CDD" id="cd18794">
    <property type="entry name" value="SF2_C_RecQ"/>
    <property type="match status" value="1"/>
</dbReference>
<reference evidence="10 11" key="1">
    <citation type="submission" date="2017-09" db="EMBL/GenBank/DDBJ databases">
        <title>Bacterial strain isolated from the female urinary microbiota.</title>
        <authorList>
            <person name="Thomas-White K."/>
            <person name="Kumar N."/>
            <person name="Forster S."/>
            <person name="Putonti C."/>
            <person name="Lawley T."/>
            <person name="Wolfe A.J."/>
        </authorList>
    </citation>
    <scope>NUCLEOTIDE SEQUENCE [LARGE SCALE GENOMIC DNA]</scope>
    <source>
        <strain evidence="10 11">UMB0683</strain>
    </source>
</reference>
<evidence type="ECO:0000259" key="8">
    <source>
        <dbReference type="PROSITE" id="PS51192"/>
    </source>
</evidence>
<feature type="domain" description="Helicase C-terminal" evidence="9">
    <location>
        <begin position="224"/>
        <end position="380"/>
    </location>
</feature>
<dbReference type="InterPro" id="IPR004589">
    <property type="entry name" value="DNA_helicase_ATP-dep_RecQ"/>
</dbReference>
<dbReference type="SMART" id="SM00487">
    <property type="entry name" value="DEXDc"/>
    <property type="match status" value="1"/>
</dbReference>
<keyword evidence="3 10" id="KW-0347">Helicase</keyword>
<dbReference type="Gene3D" id="3.40.50.300">
    <property type="entry name" value="P-loop containing nucleotide triphosphate hydrolases"/>
    <property type="match status" value="2"/>
</dbReference>
<dbReference type="InterPro" id="IPR014001">
    <property type="entry name" value="Helicase_ATP-bd"/>
</dbReference>
<gene>
    <name evidence="10" type="ORF">CK797_05550</name>
</gene>
<dbReference type="GO" id="GO:0005524">
    <property type="term" value="F:ATP binding"/>
    <property type="evidence" value="ECO:0007669"/>
    <property type="project" value="UniProtKB-KW"/>
</dbReference>
<keyword evidence="5" id="KW-0238">DNA-binding</keyword>
<evidence type="ECO:0000256" key="7">
    <source>
        <dbReference type="ARBA" id="ARBA00044550"/>
    </source>
</evidence>
<evidence type="ECO:0000256" key="1">
    <source>
        <dbReference type="ARBA" id="ARBA00022741"/>
    </source>
</evidence>
<accession>A0A2J6NMG4</accession>
<evidence type="ECO:0000256" key="2">
    <source>
        <dbReference type="ARBA" id="ARBA00022801"/>
    </source>
</evidence>
<dbReference type="InterPro" id="IPR011545">
    <property type="entry name" value="DEAD/DEAH_box_helicase_dom"/>
</dbReference>
<dbReference type="PANTHER" id="PTHR13710:SF84">
    <property type="entry name" value="ATP-DEPENDENT DNA HELICASE RECS-RELATED"/>
    <property type="match status" value="1"/>
</dbReference>
<dbReference type="InterPro" id="IPR001650">
    <property type="entry name" value="Helicase_C-like"/>
</dbReference>
<dbReference type="InterPro" id="IPR032284">
    <property type="entry name" value="RecQ_Zn-bd"/>
</dbReference>
<dbReference type="Pfam" id="PF00270">
    <property type="entry name" value="DEAD"/>
    <property type="match status" value="1"/>
</dbReference>
<dbReference type="RefSeq" id="WP_104688765.1">
    <property type="nucleotide sequence ID" value="NZ_JBKTHY010000002.1"/>
</dbReference>
<dbReference type="GO" id="GO:0006310">
    <property type="term" value="P:DNA recombination"/>
    <property type="evidence" value="ECO:0007669"/>
    <property type="project" value="InterPro"/>
</dbReference>
<evidence type="ECO:0000256" key="6">
    <source>
        <dbReference type="ARBA" id="ARBA00044535"/>
    </source>
</evidence>
<proteinExistence type="predicted"/>
<dbReference type="Pfam" id="PF16124">
    <property type="entry name" value="RecQ_Zn_bind"/>
    <property type="match status" value="1"/>
</dbReference>
<dbReference type="GO" id="GO:0005737">
    <property type="term" value="C:cytoplasm"/>
    <property type="evidence" value="ECO:0007669"/>
    <property type="project" value="TreeGrafter"/>
</dbReference>
<organism evidence="10 11">
    <name type="scientific">Limosilactobacillus pontis</name>
    <dbReference type="NCBI Taxonomy" id="35787"/>
    <lineage>
        <taxon>Bacteria</taxon>
        <taxon>Bacillati</taxon>
        <taxon>Bacillota</taxon>
        <taxon>Bacilli</taxon>
        <taxon>Lactobacillales</taxon>
        <taxon>Lactobacillaceae</taxon>
        <taxon>Limosilactobacillus</taxon>
    </lineage>
</organism>
<dbReference type="PROSITE" id="PS00690">
    <property type="entry name" value="DEAH_ATP_HELICASE"/>
    <property type="match status" value="1"/>
</dbReference>
<dbReference type="PANTHER" id="PTHR13710">
    <property type="entry name" value="DNA HELICASE RECQ FAMILY MEMBER"/>
    <property type="match status" value="1"/>
</dbReference>
<evidence type="ECO:0000256" key="3">
    <source>
        <dbReference type="ARBA" id="ARBA00022806"/>
    </source>
</evidence>
<dbReference type="GO" id="GO:0043138">
    <property type="term" value="F:3'-5' DNA helicase activity"/>
    <property type="evidence" value="ECO:0007669"/>
    <property type="project" value="TreeGrafter"/>
</dbReference>
<evidence type="ECO:0000259" key="9">
    <source>
        <dbReference type="PROSITE" id="PS51194"/>
    </source>
</evidence>
<dbReference type="GO" id="GO:0003677">
    <property type="term" value="F:DNA binding"/>
    <property type="evidence" value="ECO:0007669"/>
    <property type="project" value="UniProtKB-KW"/>
</dbReference>
<name>A0A2J6NMG4_9LACO</name>
<dbReference type="InterPro" id="IPR027417">
    <property type="entry name" value="P-loop_NTPase"/>
</dbReference>
<keyword evidence="2" id="KW-0378">Hydrolase</keyword>
<dbReference type="Proteomes" id="UP000239920">
    <property type="component" value="Unassembled WGS sequence"/>
</dbReference>
<protein>
    <recommendedName>
        <fullName evidence="6">ATP-dependent DNA helicase RecQ</fullName>
    </recommendedName>
    <alternativeName>
        <fullName evidence="7">DNA 3'-5' helicase RecQ</fullName>
    </alternativeName>
</protein>
<sequence>MSKDDQLHRLLRDRFGYQYFRDGQQETIESLLAGHDTLAVLPTGAGKSLLYQLPAYLLPHGVVIVSPLISLMQDQVDRLRQQGEKGVVMLNSQLQGSARDQVLHSLGTFRFIFASPEILTNPVILTALRRVHPSMLVVDEAHCISQWGPDFRPEYLLLKQVRQTLGHPRLLMLTATATPRVRRDILTKLGLDPDHVRQVIRSVNRPNIFLAVKRVTTPAAKNDCLCQLVTSLPGPGVIYFASRKLASQMAEWLQEQTGVVTAPYHAGMTAVDRFKIQQQFMDNQIQLVCATSAFGMGVDKNDIRYVIHYHLPANLESYMQEIGRAGRDGQQSVAILLYTPGDEGLTSQLTTISLPSITLLTQVQHHQLRPSVLGDNQELFTFYLDHGYQPEQIVTAFRQRRRQLVVSLQKMLDYTGLQTCRRRFLLDYFGEGEAAFPPPCCDVDQPQWAGELTLPETPKPADKRRGDWRQRLRWLFNQKADQ</sequence>
<evidence type="ECO:0000256" key="4">
    <source>
        <dbReference type="ARBA" id="ARBA00022840"/>
    </source>
</evidence>
<dbReference type="EMBL" id="PNFV01000005">
    <property type="protein sequence ID" value="PMB82517.1"/>
    <property type="molecule type" value="Genomic_DNA"/>
</dbReference>
<dbReference type="GO" id="GO:0016787">
    <property type="term" value="F:hydrolase activity"/>
    <property type="evidence" value="ECO:0007669"/>
    <property type="project" value="UniProtKB-KW"/>
</dbReference>
<comment type="caution">
    <text evidence="10">The sequence shown here is derived from an EMBL/GenBank/DDBJ whole genome shotgun (WGS) entry which is preliminary data.</text>
</comment>